<dbReference type="Proteomes" id="UP001319045">
    <property type="component" value="Chromosome"/>
</dbReference>
<evidence type="ECO:0000313" key="5">
    <source>
        <dbReference type="EMBL" id="BCS85535.1"/>
    </source>
</evidence>
<dbReference type="InterPro" id="IPR001597">
    <property type="entry name" value="ArAA_b-elim_lyase/Thr_aldolase"/>
</dbReference>
<proteinExistence type="inferred from homology"/>
<organism evidence="5 6">
    <name type="scientific">Prevotella herbatica</name>
    <dbReference type="NCBI Taxonomy" id="2801997"/>
    <lineage>
        <taxon>Bacteria</taxon>
        <taxon>Pseudomonadati</taxon>
        <taxon>Bacteroidota</taxon>
        <taxon>Bacteroidia</taxon>
        <taxon>Bacteroidales</taxon>
        <taxon>Prevotellaceae</taxon>
        <taxon>Prevotella</taxon>
    </lineage>
</organism>
<evidence type="ECO:0000313" key="6">
    <source>
        <dbReference type="Proteomes" id="UP001319045"/>
    </source>
</evidence>
<sequence length="340" mass="38373">MISFECDYNNGAHPKVLQHLLETNSKQSLTYGFDEWSDSAKEKIRNVCNAPEAEIYFLSGGTQTNMTVIDGMLQSYEAVISAKTGHINIHEAGAVEFTGHKVIDLPAHDGKMSAKELSDYMNWFVNDESTEHLAQPGMVYITYPTEYGTIYSAEEISNIYKVCKEHGLHLFIDGARMGYGIMSLKSDIDLKFIASHCDVFYIGGTKVGALCGEAVVFPNKAPKHFFTTIKQHGALMAKGRLIGIQFDALFTDNLYLDISKHAIEMAEKMKQLFAKKGYKFFLDSPTNQQFVIVPNDKMIELEQQVMFTHWEPYDAKNFVCRFVTSWATTDEDLKILSEIT</sequence>
<dbReference type="InterPro" id="IPR015421">
    <property type="entry name" value="PyrdxlP-dep_Trfase_major"/>
</dbReference>
<dbReference type="Gene3D" id="3.90.1150.10">
    <property type="entry name" value="Aspartate Aminotransferase, domain 1"/>
    <property type="match status" value="1"/>
</dbReference>
<evidence type="ECO:0000259" key="4">
    <source>
        <dbReference type="Pfam" id="PF01212"/>
    </source>
</evidence>
<reference evidence="5 6" key="1">
    <citation type="journal article" date="2022" name="Int. J. Syst. Evol. Microbiol.">
        <title>Prevotella herbatica sp. nov., a plant polysaccharide-decomposing anaerobic bacterium isolated from a methanogenic reactor.</title>
        <authorList>
            <person name="Uek A."/>
            <person name="Tonouchi A."/>
            <person name="Kaku N."/>
            <person name="Ueki K."/>
        </authorList>
    </citation>
    <scope>NUCLEOTIDE SEQUENCE [LARGE SCALE GENOMIC DNA]</scope>
    <source>
        <strain evidence="5 6">WR041</strain>
    </source>
</reference>
<comment type="cofactor">
    <cofactor evidence="1">
        <name>pyridoxal 5'-phosphate</name>
        <dbReference type="ChEBI" id="CHEBI:597326"/>
    </cofactor>
</comment>
<dbReference type="Pfam" id="PF01212">
    <property type="entry name" value="Beta_elim_lyase"/>
    <property type="match status" value="1"/>
</dbReference>
<protein>
    <submittedName>
        <fullName evidence="5">Low specificity L-threonine aldolase</fullName>
    </submittedName>
</protein>
<keyword evidence="3" id="KW-0663">Pyridoxal phosphate</keyword>
<dbReference type="InterPro" id="IPR015424">
    <property type="entry name" value="PyrdxlP-dep_Trfase"/>
</dbReference>
<name>A0ABM7NYD1_9BACT</name>
<evidence type="ECO:0000256" key="2">
    <source>
        <dbReference type="ARBA" id="ARBA00006966"/>
    </source>
</evidence>
<gene>
    <name evidence="5" type="ORF">prwr041_14280</name>
</gene>
<dbReference type="Gene3D" id="3.40.640.10">
    <property type="entry name" value="Type I PLP-dependent aspartate aminotransferase-like (Major domain)"/>
    <property type="match status" value="1"/>
</dbReference>
<accession>A0ABM7NYD1</accession>
<dbReference type="EMBL" id="AP024484">
    <property type="protein sequence ID" value="BCS85535.1"/>
    <property type="molecule type" value="Genomic_DNA"/>
</dbReference>
<keyword evidence="6" id="KW-1185">Reference proteome</keyword>
<dbReference type="SUPFAM" id="SSF53383">
    <property type="entry name" value="PLP-dependent transferases"/>
    <property type="match status" value="1"/>
</dbReference>
<dbReference type="PANTHER" id="PTHR48097:SF5">
    <property type="entry name" value="LOW SPECIFICITY L-THREONINE ALDOLASE"/>
    <property type="match status" value="1"/>
</dbReference>
<comment type="similarity">
    <text evidence="2">Belongs to the threonine aldolase family.</text>
</comment>
<dbReference type="PANTHER" id="PTHR48097">
    <property type="entry name" value="L-THREONINE ALDOLASE-RELATED"/>
    <property type="match status" value="1"/>
</dbReference>
<dbReference type="RefSeq" id="WP_207153183.1">
    <property type="nucleotide sequence ID" value="NZ_AP024484.1"/>
</dbReference>
<evidence type="ECO:0000256" key="1">
    <source>
        <dbReference type="ARBA" id="ARBA00001933"/>
    </source>
</evidence>
<evidence type="ECO:0000256" key="3">
    <source>
        <dbReference type="ARBA" id="ARBA00022898"/>
    </source>
</evidence>
<dbReference type="InterPro" id="IPR015422">
    <property type="entry name" value="PyrdxlP-dep_Trfase_small"/>
</dbReference>
<feature type="domain" description="Aromatic amino acid beta-eliminating lyase/threonine aldolase" evidence="4">
    <location>
        <begin position="30"/>
        <end position="275"/>
    </location>
</feature>